<accession>A0A2P5WHC9</accession>
<name>A0A2P5WHC9_GOSBA</name>
<proteinExistence type="predicted"/>
<protein>
    <submittedName>
        <fullName evidence="1">Uncharacterized protein</fullName>
    </submittedName>
</protein>
<dbReference type="Proteomes" id="UP000239757">
    <property type="component" value="Unassembled WGS sequence"/>
</dbReference>
<sequence length="157" mass="17335">MACRYLRYGGRIDALEQLGLQEVAPGAKVCQYFEGKKSMWRVRACSSFSSLNSSVYKPSAAPNSGMLSWRINPPRQNWTVSGSSTATKGRCLGEPESHQPTELVLRQPSRCSGPQLKVEPKVFGKVILGTLGETVGEGDEFLWLDPWKMTLSSYSSK</sequence>
<reference evidence="1 2" key="1">
    <citation type="submission" date="2015-01" db="EMBL/GenBank/DDBJ databases">
        <title>Genome of allotetraploid Gossypium barbadense reveals genomic plasticity and fiber elongation in cotton evolution.</title>
        <authorList>
            <person name="Chen X."/>
            <person name="Liu X."/>
            <person name="Zhao B."/>
            <person name="Zheng H."/>
            <person name="Hu Y."/>
            <person name="Lu G."/>
            <person name="Yang C."/>
            <person name="Chen J."/>
            <person name="Shan C."/>
            <person name="Zhang L."/>
            <person name="Zhou Y."/>
            <person name="Wang L."/>
            <person name="Guo W."/>
            <person name="Bai Y."/>
            <person name="Ruan J."/>
            <person name="Shangguan X."/>
            <person name="Mao Y."/>
            <person name="Jiang J."/>
            <person name="Zhu Y."/>
            <person name="Lei J."/>
            <person name="Kang H."/>
            <person name="Chen S."/>
            <person name="He X."/>
            <person name="Wang R."/>
            <person name="Wang Y."/>
            <person name="Chen J."/>
            <person name="Wang L."/>
            <person name="Yu S."/>
            <person name="Wang B."/>
            <person name="Wei J."/>
            <person name="Song S."/>
            <person name="Lu X."/>
            <person name="Gao Z."/>
            <person name="Gu W."/>
            <person name="Deng X."/>
            <person name="Ma D."/>
            <person name="Wang S."/>
            <person name="Liang W."/>
            <person name="Fang L."/>
            <person name="Cai C."/>
            <person name="Zhu X."/>
            <person name="Zhou B."/>
            <person name="Zhang Y."/>
            <person name="Chen Z."/>
            <person name="Xu S."/>
            <person name="Zhu R."/>
            <person name="Wang S."/>
            <person name="Zhang T."/>
            <person name="Zhao G."/>
        </authorList>
    </citation>
    <scope>NUCLEOTIDE SEQUENCE [LARGE SCALE GENOMIC DNA]</scope>
    <source>
        <strain evidence="2">cv. Xinhai21</strain>
        <tissue evidence="1">Leaf</tissue>
    </source>
</reference>
<evidence type="ECO:0000313" key="2">
    <source>
        <dbReference type="Proteomes" id="UP000239757"/>
    </source>
</evidence>
<dbReference type="AlphaFoldDB" id="A0A2P5WHC9"/>
<evidence type="ECO:0000313" key="1">
    <source>
        <dbReference type="EMBL" id="PPR90481.1"/>
    </source>
</evidence>
<gene>
    <name evidence="1" type="ORF">GOBAR_AA30203</name>
</gene>
<dbReference type="EMBL" id="KZ667612">
    <property type="protein sequence ID" value="PPR90481.1"/>
    <property type="molecule type" value="Genomic_DNA"/>
</dbReference>
<organism evidence="1 2">
    <name type="scientific">Gossypium barbadense</name>
    <name type="common">Sea Island cotton</name>
    <name type="synonym">Hibiscus barbadensis</name>
    <dbReference type="NCBI Taxonomy" id="3634"/>
    <lineage>
        <taxon>Eukaryota</taxon>
        <taxon>Viridiplantae</taxon>
        <taxon>Streptophyta</taxon>
        <taxon>Embryophyta</taxon>
        <taxon>Tracheophyta</taxon>
        <taxon>Spermatophyta</taxon>
        <taxon>Magnoliopsida</taxon>
        <taxon>eudicotyledons</taxon>
        <taxon>Gunneridae</taxon>
        <taxon>Pentapetalae</taxon>
        <taxon>rosids</taxon>
        <taxon>malvids</taxon>
        <taxon>Malvales</taxon>
        <taxon>Malvaceae</taxon>
        <taxon>Malvoideae</taxon>
        <taxon>Gossypium</taxon>
    </lineage>
</organism>